<sequence>MFFDTYDAALAELEKRCNEFQSKVKARDKNAMVSITQTSINEFELIVANGTGGRDNYLFAISLAQPPVPKFIISCSRVIA</sequence>
<feature type="coiled-coil region" evidence="1">
    <location>
        <begin position="3"/>
        <end position="30"/>
    </location>
</feature>
<dbReference type="GeneID" id="40089409"/>
<organism evidence="2 3">
    <name type="scientific">Aeromonas phage AS-gz</name>
    <dbReference type="NCBI Taxonomy" id="2026082"/>
    <lineage>
        <taxon>Viruses</taxon>
        <taxon>Duplodnaviria</taxon>
        <taxon>Heunggongvirae</taxon>
        <taxon>Uroviricota</taxon>
        <taxon>Caudoviricetes</taxon>
        <taxon>Pantevenvirales</taxon>
        <taxon>Straboviridae</taxon>
        <taxon>Tulanevirus</taxon>
        <taxon>Tulanevirus asgz</taxon>
    </lineage>
</organism>
<accession>A0A223LEY3</accession>
<dbReference type="KEGG" id="vg:40089409"/>
<evidence type="ECO:0000313" key="3">
    <source>
        <dbReference type="Proteomes" id="UP000221110"/>
    </source>
</evidence>
<dbReference type="EMBL" id="MF479730">
    <property type="protein sequence ID" value="ASU00588.1"/>
    <property type="molecule type" value="Genomic_DNA"/>
</dbReference>
<keyword evidence="3" id="KW-1185">Reference proteome</keyword>
<proteinExistence type="predicted"/>
<evidence type="ECO:0000256" key="1">
    <source>
        <dbReference type="SAM" id="Coils"/>
    </source>
</evidence>
<keyword evidence="1" id="KW-0175">Coiled coil</keyword>
<name>A0A223LEY3_9CAUD</name>
<protein>
    <submittedName>
        <fullName evidence="2">Uncharacterized protein</fullName>
    </submittedName>
</protein>
<dbReference type="RefSeq" id="YP_009613039.1">
    <property type="nucleotide sequence ID" value="NC_042019.1"/>
</dbReference>
<dbReference type="Proteomes" id="UP000221110">
    <property type="component" value="Segment"/>
</dbReference>
<evidence type="ECO:0000313" key="2">
    <source>
        <dbReference type="EMBL" id="ASU00588.1"/>
    </source>
</evidence>
<reference evidence="2 3" key="1">
    <citation type="submission" date="2017-07" db="EMBL/GenBank/DDBJ databases">
        <title>In vitro design and evaluation of phage cocktails against multidrug-resistant Aeromonas salmonicida.</title>
        <authorList>
            <person name="Chen L."/>
            <person name="Yuan S."/>
            <person name="Ma Y."/>
        </authorList>
    </citation>
    <scope>NUCLEOTIDE SEQUENCE [LARGE SCALE GENOMIC DNA]</scope>
</reference>